<keyword evidence="2" id="KW-1185">Reference proteome</keyword>
<name>A0A0L8V2R4_9BACT</name>
<evidence type="ECO:0000313" key="2">
    <source>
        <dbReference type="Proteomes" id="UP000036958"/>
    </source>
</evidence>
<dbReference type="AlphaFoldDB" id="A0A0L8V2R4"/>
<proteinExistence type="predicted"/>
<protein>
    <submittedName>
        <fullName evidence="1">Uncharacterized protein</fullName>
    </submittedName>
</protein>
<dbReference type="Proteomes" id="UP000036958">
    <property type="component" value="Unassembled WGS sequence"/>
</dbReference>
<dbReference type="STRING" id="1409788.NC99_45360"/>
<reference evidence="2" key="1">
    <citation type="submission" date="2015-07" db="EMBL/GenBank/DDBJ databases">
        <title>Genome sequencing of Sunxiuqinia dokdonensis strain SK.</title>
        <authorList>
            <person name="Ahn S."/>
            <person name="Kim B.-C."/>
        </authorList>
    </citation>
    <scope>NUCLEOTIDE SEQUENCE [LARGE SCALE GENOMIC DNA]</scope>
    <source>
        <strain evidence="2">SK</strain>
    </source>
</reference>
<organism evidence="1 2">
    <name type="scientific">Sunxiuqinia dokdonensis</name>
    <dbReference type="NCBI Taxonomy" id="1409788"/>
    <lineage>
        <taxon>Bacteria</taxon>
        <taxon>Pseudomonadati</taxon>
        <taxon>Bacteroidota</taxon>
        <taxon>Bacteroidia</taxon>
        <taxon>Marinilabiliales</taxon>
        <taxon>Prolixibacteraceae</taxon>
        <taxon>Sunxiuqinia</taxon>
    </lineage>
</organism>
<accession>A0A0L8V2R4</accession>
<sequence length="39" mass="4552">MKTDKGYILLRSVPSTPSAPILSHLQYFNYFYTKIDQQS</sequence>
<dbReference type="EMBL" id="LGIA01000217">
    <property type="protein sequence ID" value="KOH42643.1"/>
    <property type="molecule type" value="Genomic_DNA"/>
</dbReference>
<evidence type="ECO:0000313" key="1">
    <source>
        <dbReference type="EMBL" id="KOH42643.1"/>
    </source>
</evidence>
<comment type="caution">
    <text evidence="1">The sequence shown here is derived from an EMBL/GenBank/DDBJ whole genome shotgun (WGS) entry which is preliminary data.</text>
</comment>
<gene>
    <name evidence="1" type="ORF">NC99_45360</name>
</gene>